<evidence type="ECO:0000313" key="7">
    <source>
        <dbReference type="Proteomes" id="UP000694287"/>
    </source>
</evidence>
<feature type="transmembrane region" description="Helical" evidence="4">
    <location>
        <begin position="52"/>
        <end position="74"/>
    </location>
</feature>
<comment type="caution">
    <text evidence="6">The sequence shown here is derived from an EMBL/GenBank/DDBJ whole genome shotgun (WGS) entry which is preliminary data.</text>
</comment>
<organism evidence="6 7">
    <name type="scientific">Pseudonocardia abyssalis</name>
    <dbReference type="NCBI Taxonomy" id="2792008"/>
    <lineage>
        <taxon>Bacteria</taxon>
        <taxon>Bacillati</taxon>
        <taxon>Actinomycetota</taxon>
        <taxon>Actinomycetes</taxon>
        <taxon>Pseudonocardiales</taxon>
        <taxon>Pseudonocardiaceae</taxon>
        <taxon>Pseudonocardia</taxon>
    </lineage>
</organism>
<feature type="region of interest" description="Disordered" evidence="3">
    <location>
        <begin position="1"/>
        <end position="45"/>
    </location>
</feature>
<dbReference type="PROSITE" id="PS50106">
    <property type="entry name" value="PDZ"/>
    <property type="match status" value="1"/>
</dbReference>
<keyword evidence="1" id="KW-0645">Protease</keyword>
<dbReference type="InterPro" id="IPR041489">
    <property type="entry name" value="PDZ_6"/>
</dbReference>
<evidence type="ECO:0000313" key="6">
    <source>
        <dbReference type="EMBL" id="MBW0133182.1"/>
    </source>
</evidence>
<keyword evidence="4" id="KW-1133">Transmembrane helix</keyword>
<feature type="compositionally biased region" description="Pro residues" evidence="3">
    <location>
        <begin position="17"/>
        <end position="40"/>
    </location>
</feature>
<dbReference type="InterPro" id="IPR051201">
    <property type="entry name" value="Chloro_Bact_Ser_Proteases"/>
</dbReference>
<protein>
    <submittedName>
        <fullName evidence="6">Trypsin-like peptidase domain-containing protein</fullName>
    </submittedName>
</protein>
<dbReference type="Pfam" id="PF13365">
    <property type="entry name" value="Trypsin_2"/>
    <property type="match status" value="1"/>
</dbReference>
<evidence type="ECO:0000256" key="3">
    <source>
        <dbReference type="SAM" id="MobiDB-lite"/>
    </source>
</evidence>
<feature type="domain" description="PDZ" evidence="5">
    <location>
        <begin position="288"/>
        <end position="344"/>
    </location>
</feature>
<dbReference type="InterPro" id="IPR001478">
    <property type="entry name" value="PDZ"/>
</dbReference>
<proteinExistence type="predicted"/>
<keyword evidence="7" id="KW-1185">Reference proteome</keyword>
<dbReference type="Pfam" id="PF17820">
    <property type="entry name" value="PDZ_6"/>
    <property type="match status" value="1"/>
</dbReference>
<evidence type="ECO:0000256" key="4">
    <source>
        <dbReference type="SAM" id="Phobius"/>
    </source>
</evidence>
<dbReference type="PANTHER" id="PTHR43343:SF3">
    <property type="entry name" value="PROTEASE DO-LIKE 8, CHLOROPLASTIC"/>
    <property type="match status" value="1"/>
</dbReference>
<keyword evidence="2" id="KW-0378">Hydrolase</keyword>
<evidence type="ECO:0000256" key="2">
    <source>
        <dbReference type="ARBA" id="ARBA00022801"/>
    </source>
</evidence>
<evidence type="ECO:0000259" key="5">
    <source>
        <dbReference type="PROSITE" id="PS50106"/>
    </source>
</evidence>
<dbReference type="SMART" id="SM00228">
    <property type="entry name" value="PDZ"/>
    <property type="match status" value="1"/>
</dbReference>
<evidence type="ECO:0000256" key="1">
    <source>
        <dbReference type="ARBA" id="ARBA00022670"/>
    </source>
</evidence>
<dbReference type="Proteomes" id="UP000694287">
    <property type="component" value="Unassembled WGS sequence"/>
</dbReference>
<gene>
    <name evidence="6" type="ORF">I4I81_02780</name>
</gene>
<sequence length="385" mass="36845">MTTPAATTVPRHRADPSGPPPWWATPGPPPPMPPGPPAAHPEPVRPARRGMAGLVAVAIAAAALGGGVGGFVGYEVGSPATASALGMASPAGDGTVAQVAGRVLPSVVQLTGARGEGSGIVLSADGLLLTNNHVVTGAGSGLTAIFSDGSRAPVQVVGTDPSADLAVVRAQGVSGLTPIEIGSSSGLQVGQQVVAVGSPLGLAGTVTTGIVSALDRPVAAGNQAASLEAIQTDAAINPGNSGGPLVDMAGRVVGINSAIATVGGSGSGRSGSIGLGFAIPIDQAARIADQLARTGQATRAVLGVALRDATPTGAELTRVQAGGAADQAGLQVGDVVTAIDDRPVGTADALAATINSRAPGTASTLAVTGPAGTRDVPITFGAGAA</sequence>
<dbReference type="EMBL" id="JADQDK010000001">
    <property type="protein sequence ID" value="MBW0133182.1"/>
    <property type="molecule type" value="Genomic_DNA"/>
</dbReference>
<keyword evidence="4" id="KW-0812">Transmembrane</keyword>
<name>A0ABS6ULS2_9PSEU</name>
<dbReference type="PANTHER" id="PTHR43343">
    <property type="entry name" value="PEPTIDASE S12"/>
    <property type="match status" value="1"/>
</dbReference>
<reference evidence="6 7" key="1">
    <citation type="submission" date="2020-11" db="EMBL/GenBank/DDBJ databases">
        <title>Pseudonocardia abyssalis sp. nov. and Pseudonocardia oceani sp. nov., description and phylogenomic analysis of two novel actinomycetes isolated from the deep Southern Ocean.</title>
        <authorList>
            <person name="Parra J."/>
        </authorList>
    </citation>
    <scope>NUCLEOTIDE SEQUENCE [LARGE SCALE GENOMIC DNA]</scope>
    <source>
        <strain evidence="6 7">KRD-168</strain>
    </source>
</reference>
<accession>A0ABS6ULS2</accession>
<keyword evidence="4" id="KW-0472">Membrane</keyword>